<dbReference type="Proteomes" id="UP000094043">
    <property type="component" value="Chromosome 2"/>
</dbReference>
<dbReference type="RefSeq" id="XP_066066906.1">
    <property type="nucleotide sequence ID" value="XM_066210809.1"/>
</dbReference>
<dbReference type="OrthoDB" id="2575228at2759"/>
<keyword evidence="3" id="KW-1185">Reference proteome</keyword>
<sequence length="712" mass="77501">MSTLFDSDFTFFDPTSRYSESDFLSFSSLSEFSQPAFENFGFDDKKNLGSSDASSPSPLDQFDALVGIFEPQTPRSGETIVFRTPSKSVDGLDGQNVFDLDYKSAFDELGTPVKSAFSSDELSLFSVATDEIFLSSPPGGFPWDDVTDSLPSVPCVAPASTKPIRVASNPSLGSSRNPHHVKQVISMPSLREETYDLNGDQWLDASQFSLSQLDLPQMNSIHEESLENFETIFGDFGLDDQSGGPGGPVFAFEPSPEDNGSSLIPSSIPPSPWHHEMTDMQAHVDFLPMFDLPQQNDEMVESFSENLTVNPMAVMADPTKDSMSRLSTAPGLQGGEKLELLSAPMPEPIAKRSLPSSGDRTASRSAPLRDLFSYAPQQNPTGPPGPQPLYTSDLWSSNSPAGPSTLPRAMPASPTPISKSLRVTSKMFDATRVVSEHSYPSGYPPTPNSPVFSFASSTSYPAPVKTQRAETTLLPVAHKPMRSVSIARNPSSLTTAYSVSEAFDPKALIEECGSNSLQKVRRVSMTEVHDIRQQQNISYQERHLFSTCPQYFPDVSPLPVELSAPPSVLTRTPLKRVHPPPVDYEVIDGAPSTPAPQRIHPPPHPGSSRPIARLPSSPHRRKLSSTNPSTPRTTPRSKGRSPSGKRGTQSSGGAFSFGDTMFVNFTSDDADLLLSGVAPSGSSVKRKREREAVGREEDELEESRMKRYKNID</sequence>
<feature type="compositionally biased region" description="Basic and acidic residues" evidence="1">
    <location>
        <begin position="702"/>
        <end position="712"/>
    </location>
</feature>
<feature type="compositionally biased region" description="Low complexity" evidence="1">
    <location>
        <begin position="624"/>
        <end position="642"/>
    </location>
</feature>
<accession>A0A1E3IC40</accession>
<gene>
    <name evidence="2" type="ORF">L203_101367</name>
</gene>
<protein>
    <submittedName>
        <fullName evidence="2">Uncharacterized protein</fullName>
    </submittedName>
</protein>
<reference evidence="2" key="1">
    <citation type="submission" date="2016-06" db="EMBL/GenBank/DDBJ databases">
        <authorList>
            <person name="Cuomo C."/>
            <person name="Litvintseva A."/>
            <person name="Heitman J."/>
            <person name="Chen Y."/>
            <person name="Sun S."/>
            <person name="Springer D."/>
            <person name="Dromer F."/>
            <person name="Young S."/>
            <person name="Zeng Q."/>
            <person name="Chapman S."/>
            <person name="Gujja S."/>
            <person name="Saif S."/>
            <person name="Birren B."/>
        </authorList>
    </citation>
    <scope>NUCLEOTIDE SEQUENCE</scope>
    <source>
        <strain evidence="2">CBS 7841</strain>
    </source>
</reference>
<dbReference type="AlphaFoldDB" id="A0A1E3IC40"/>
<dbReference type="VEuPathDB" id="FungiDB:L203_04272"/>
<reference evidence="2" key="3">
    <citation type="submission" date="2024-01" db="EMBL/GenBank/DDBJ databases">
        <authorList>
            <person name="Coelho M.A."/>
            <person name="David-Palma M."/>
            <person name="Shea T."/>
            <person name="Sun S."/>
            <person name="Cuomo C.A."/>
            <person name="Heitman J."/>
        </authorList>
    </citation>
    <scope>NUCLEOTIDE SEQUENCE</scope>
    <source>
        <strain evidence="2">CBS 7841</strain>
    </source>
</reference>
<evidence type="ECO:0000313" key="3">
    <source>
        <dbReference type="Proteomes" id="UP000094043"/>
    </source>
</evidence>
<reference evidence="2" key="2">
    <citation type="journal article" date="2022" name="Elife">
        <title>Obligate sexual reproduction of a homothallic fungus closely related to the Cryptococcus pathogenic species complex.</title>
        <authorList>
            <person name="Passer A.R."/>
            <person name="Clancey S.A."/>
            <person name="Shea T."/>
            <person name="David-Palma M."/>
            <person name="Averette A.F."/>
            <person name="Boekhout T."/>
            <person name="Porcel B.M."/>
            <person name="Nowrousian M."/>
            <person name="Cuomo C.A."/>
            <person name="Sun S."/>
            <person name="Heitman J."/>
            <person name="Coelho M.A."/>
        </authorList>
    </citation>
    <scope>NUCLEOTIDE SEQUENCE</scope>
    <source>
        <strain evidence="2">CBS 7841</strain>
    </source>
</reference>
<dbReference type="GeneID" id="91085580"/>
<feature type="region of interest" description="Disordered" evidence="1">
    <location>
        <begin position="342"/>
        <end position="417"/>
    </location>
</feature>
<organism evidence="2 3">
    <name type="scientific">Cryptococcus depauperatus CBS 7841</name>
    <dbReference type="NCBI Taxonomy" id="1295531"/>
    <lineage>
        <taxon>Eukaryota</taxon>
        <taxon>Fungi</taxon>
        <taxon>Dikarya</taxon>
        <taxon>Basidiomycota</taxon>
        <taxon>Agaricomycotina</taxon>
        <taxon>Tremellomycetes</taxon>
        <taxon>Tremellales</taxon>
        <taxon>Cryptococcaceae</taxon>
        <taxon>Cryptococcus</taxon>
    </lineage>
</organism>
<evidence type="ECO:0000313" key="2">
    <source>
        <dbReference type="EMBL" id="WVN86206.1"/>
    </source>
</evidence>
<proteinExistence type="predicted"/>
<feature type="region of interest" description="Disordered" evidence="1">
    <location>
        <begin position="673"/>
        <end position="712"/>
    </location>
</feature>
<feature type="compositionally biased region" description="Polar residues" evidence="1">
    <location>
        <begin position="389"/>
        <end position="402"/>
    </location>
</feature>
<evidence type="ECO:0000256" key="1">
    <source>
        <dbReference type="SAM" id="MobiDB-lite"/>
    </source>
</evidence>
<dbReference type="KEGG" id="cdep:91085580"/>
<dbReference type="EMBL" id="CP143785">
    <property type="protein sequence ID" value="WVN86206.1"/>
    <property type="molecule type" value="Genomic_DNA"/>
</dbReference>
<feature type="region of interest" description="Disordered" evidence="1">
    <location>
        <begin position="571"/>
        <end position="655"/>
    </location>
</feature>
<name>A0A1E3IC40_9TREE</name>
<feature type="compositionally biased region" description="Polar residues" evidence="1">
    <location>
        <begin position="354"/>
        <end position="364"/>
    </location>
</feature>